<reference evidence="3" key="1">
    <citation type="submission" date="2022-04" db="EMBL/GenBank/DDBJ databases">
        <authorList>
            <person name="Xu L."/>
            <person name="Lv Z."/>
        </authorList>
    </citation>
    <scope>NUCLEOTIDE SEQUENCE</scope>
    <source>
        <strain evidence="3">LV_2022a</strain>
    </source>
</reference>
<accession>A0AAE1ZCP5</accession>
<evidence type="ECO:0000313" key="3">
    <source>
        <dbReference type="EMBL" id="KAK4471586.1"/>
    </source>
</evidence>
<gene>
    <name evidence="3" type="ORF">MN116_005001</name>
</gene>
<evidence type="ECO:0000313" key="4">
    <source>
        <dbReference type="Proteomes" id="UP001292079"/>
    </source>
</evidence>
<comment type="caution">
    <text evidence="3">The sequence shown here is derived from an EMBL/GenBank/DDBJ whole genome shotgun (WGS) entry which is preliminary data.</text>
</comment>
<feature type="region of interest" description="Disordered" evidence="1">
    <location>
        <begin position="129"/>
        <end position="279"/>
    </location>
</feature>
<feature type="compositionally biased region" description="Acidic residues" evidence="1">
    <location>
        <begin position="165"/>
        <end position="180"/>
    </location>
</feature>
<feature type="signal peptide" evidence="2">
    <location>
        <begin position="1"/>
        <end position="17"/>
    </location>
</feature>
<dbReference type="AlphaFoldDB" id="A0AAE1ZCP5"/>
<name>A0AAE1ZCP5_SCHME</name>
<organism evidence="3 4">
    <name type="scientific">Schistosoma mekongi</name>
    <name type="common">Parasitic worm</name>
    <dbReference type="NCBI Taxonomy" id="38744"/>
    <lineage>
        <taxon>Eukaryota</taxon>
        <taxon>Metazoa</taxon>
        <taxon>Spiralia</taxon>
        <taxon>Lophotrochozoa</taxon>
        <taxon>Platyhelminthes</taxon>
        <taxon>Trematoda</taxon>
        <taxon>Digenea</taxon>
        <taxon>Strigeidida</taxon>
        <taxon>Schistosomatoidea</taxon>
        <taxon>Schistosomatidae</taxon>
        <taxon>Schistosoma</taxon>
    </lineage>
</organism>
<proteinExistence type="predicted"/>
<feature type="compositionally biased region" description="Basic residues" evidence="1">
    <location>
        <begin position="222"/>
        <end position="238"/>
    </location>
</feature>
<feature type="chain" id="PRO_5042038820" evidence="2">
    <location>
        <begin position="18"/>
        <end position="299"/>
    </location>
</feature>
<reference evidence="3" key="2">
    <citation type="journal article" date="2023" name="Infect Dis Poverty">
        <title>Chromosome-scale genome of the human blood fluke Schistosoma mekongi and its implications for public health.</title>
        <authorList>
            <person name="Zhou M."/>
            <person name="Xu L."/>
            <person name="Xu D."/>
            <person name="Chen W."/>
            <person name="Khan J."/>
            <person name="Hu Y."/>
            <person name="Huang H."/>
            <person name="Wei H."/>
            <person name="Zhang Y."/>
            <person name="Chusongsang P."/>
            <person name="Tanasarnprasert K."/>
            <person name="Hu X."/>
            <person name="Limpanont Y."/>
            <person name="Lv Z."/>
        </authorList>
    </citation>
    <scope>NUCLEOTIDE SEQUENCE</scope>
    <source>
        <strain evidence="3">LV_2022a</strain>
    </source>
</reference>
<keyword evidence="2" id="KW-0732">Signal</keyword>
<protein>
    <submittedName>
        <fullName evidence="3">Uncharacterized protein</fullName>
    </submittedName>
</protein>
<evidence type="ECO:0000256" key="1">
    <source>
        <dbReference type="SAM" id="MobiDB-lite"/>
    </source>
</evidence>
<evidence type="ECO:0000256" key="2">
    <source>
        <dbReference type="SAM" id="SignalP"/>
    </source>
</evidence>
<keyword evidence="4" id="KW-1185">Reference proteome</keyword>
<dbReference type="Proteomes" id="UP001292079">
    <property type="component" value="Unassembled WGS sequence"/>
</dbReference>
<dbReference type="EMBL" id="JALJAT010000003">
    <property type="protein sequence ID" value="KAK4471586.1"/>
    <property type="molecule type" value="Genomic_DNA"/>
</dbReference>
<feature type="compositionally biased region" description="Basic and acidic residues" evidence="1">
    <location>
        <begin position="134"/>
        <end position="143"/>
    </location>
</feature>
<sequence>MRLICLCIIIYTPLIYCYKREPNNHYDDESFFSDKYDFYGNDYSEHYDYYEPGSYSYININESGRLFNHYKNNSSRHENYRGHPRKRKYNRYNDEWHHYDEEFRYIIFGGGEFNQDGYYTEGHGILGEENYAPTHKDPSKYDRYGNYIPDYTRPSGSPNPPSGPEENEEEGEEEEDEEEGYYGGQESEIYEGVTKPTPYVRYKQHPPHPTPIPNIQSMITKKSSKKGKKKKKKSKKNKYYYTKKPQKKPGVHYPNQADGGSGGGNSHKPKPPPYNNYNRFYYNIDADAYEDDNDTMGAE</sequence>